<feature type="compositionally biased region" description="Basic residues" evidence="1">
    <location>
        <begin position="93"/>
        <end position="112"/>
    </location>
</feature>
<name>A0AA43QP20_9LECA</name>
<dbReference type="Pfam" id="PF24571">
    <property type="entry name" value="HEAT_SCC3-SA"/>
    <property type="match status" value="1"/>
</dbReference>
<dbReference type="GO" id="GO:0005634">
    <property type="term" value="C:nucleus"/>
    <property type="evidence" value="ECO:0007669"/>
    <property type="project" value="TreeGrafter"/>
</dbReference>
<keyword evidence="4" id="KW-1185">Reference proteome</keyword>
<dbReference type="InterPro" id="IPR020839">
    <property type="entry name" value="SCD"/>
</dbReference>
<dbReference type="Gene3D" id="1.25.10.10">
    <property type="entry name" value="Leucine-rich Repeat Variant"/>
    <property type="match status" value="1"/>
</dbReference>
<feature type="compositionally biased region" description="Acidic residues" evidence="1">
    <location>
        <begin position="1149"/>
        <end position="1159"/>
    </location>
</feature>
<dbReference type="InterPro" id="IPR011989">
    <property type="entry name" value="ARM-like"/>
</dbReference>
<dbReference type="GO" id="GO:0008278">
    <property type="term" value="C:cohesin complex"/>
    <property type="evidence" value="ECO:0007669"/>
    <property type="project" value="TreeGrafter"/>
</dbReference>
<protein>
    <submittedName>
        <fullName evidence="3">Cohesin complex subunit</fullName>
    </submittedName>
</protein>
<feature type="region of interest" description="Disordered" evidence="1">
    <location>
        <begin position="306"/>
        <end position="326"/>
    </location>
</feature>
<dbReference type="InterPro" id="IPR013721">
    <property type="entry name" value="STAG"/>
</dbReference>
<feature type="compositionally biased region" description="Basic residues" evidence="1">
    <location>
        <begin position="25"/>
        <end position="35"/>
    </location>
</feature>
<dbReference type="GO" id="GO:0003682">
    <property type="term" value="F:chromatin binding"/>
    <property type="evidence" value="ECO:0007669"/>
    <property type="project" value="TreeGrafter"/>
</dbReference>
<gene>
    <name evidence="3" type="primary">IRR1</name>
    <name evidence="3" type="ORF">OHK93_008736</name>
</gene>
<evidence type="ECO:0000256" key="1">
    <source>
        <dbReference type="SAM" id="MobiDB-lite"/>
    </source>
</evidence>
<dbReference type="PANTHER" id="PTHR11199:SF0">
    <property type="entry name" value="LD34181P-RELATED"/>
    <property type="match status" value="1"/>
</dbReference>
<dbReference type="Proteomes" id="UP001161017">
    <property type="component" value="Unassembled WGS sequence"/>
</dbReference>
<reference evidence="3" key="1">
    <citation type="journal article" date="2023" name="Genome Biol. Evol.">
        <title>First Whole Genome Sequence and Flow Cytometry Genome Size Data for the Lichen-Forming Fungus Ramalina farinacea (Ascomycota).</title>
        <authorList>
            <person name="Llewellyn T."/>
            <person name="Mian S."/>
            <person name="Hill R."/>
            <person name="Leitch I.J."/>
            <person name="Gaya E."/>
        </authorList>
    </citation>
    <scope>NUCLEOTIDE SEQUENCE</scope>
    <source>
        <strain evidence="3">LIQ254RAFAR</strain>
    </source>
</reference>
<feature type="compositionally biased region" description="Acidic residues" evidence="1">
    <location>
        <begin position="1100"/>
        <end position="1126"/>
    </location>
</feature>
<evidence type="ECO:0000259" key="2">
    <source>
        <dbReference type="PROSITE" id="PS51425"/>
    </source>
</evidence>
<dbReference type="SUPFAM" id="SSF48371">
    <property type="entry name" value="ARM repeat"/>
    <property type="match status" value="1"/>
</dbReference>
<proteinExistence type="predicted"/>
<feature type="compositionally biased region" description="Polar residues" evidence="1">
    <location>
        <begin position="1"/>
        <end position="12"/>
    </location>
</feature>
<feature type="compositionally biased region" description="Basic and acidic residues" evidence="1">
    <location>
        <begin position="82"/>
        <end position="92"/>
    </location>
</feature>
<feature type="compositionally biased region" description="Acidic residues" evidence="1">
    <location>
        <begin position="969"/>
        <end position="991"/>
    </location>
</feature>
<feature type="domain" description="SCD" evidence="2">
    <location>
        <begin position="360"/>
        <end position="445"/>
    </location>
</feature>
<dbReference type="InterPro" id="IPR039662">
    <property type="entry name" value="Cohesin_Scc3/SA"/>
</dbReference>
<dbReference type="Pfam" id="PF21581">
    <property type="entry name" value="SCD"/>
    <property type="match status" value="1"/>
</dbReference>
<dbReference type="InterPro" id="IPR056396">
    <property type="entry name" value="HEAT_SCC3-SA"/>
</dbReference>
<feature type="region of interest" description="Disordered" evidence="1">
    <location>
        <begin position="640"/>
        <end position="659"/>
    </location>
</feature>
<feature type="region of interest" description="Disordered" evidence="1">
    <location>
        <begin position="1071"/>
        <end position="1159"/>
    </location>
</feature>
<feature type="compositionally biased region" description="Basic and acidic residues" evidence="1">
    <location>
        <begin position="311"/>
        <end position="321"/>
    </location>
</feature>
<sequence length="1159" mass="128865">MSPSSPIGTPDTSLELHDDNDNNTARRRVSGRVRSKPVLLSDDAYLSQASNGVKRKRVESRAGKLGDLSDEELEGGATSSSEGDHDGEDFRAPGRRKKKGGSARKPAAKKSRTMTLPERPAVNGIKKAGNARKARAKTAEVAAEGETGLFSEIFSEGHTVEAVAADWISRWEQNNTEAMTDLVNFVIRCSGCRETVDVHAIEDPDNAVSKLTDLQDEFQQLAPSDYPLISKLKANASFRPTITNFFETLIQACHASGVLYSDLAIIENIEVWVSTMSSAGMRPFRHTATVISLAIANQLCRVATENSENAAKTERQKDGEQKKKKVNQQRVKELAAKVIDLQRKREQALESIQSIFNTVFVHRYRDVDPKIRVDCVTALGNWIVTLPDVFFEGIYLRYLGWVLSDPIAATRAEVIKQLTRLYKNKDNVARLRQFTERFRSRMVEMATRDSEVGIRASTVDLLDLIRETGLLEPADIDNIGRLVFDTEPRVRKAVTGFFAENIQDMYDDSVEELGGENELAESLGEESESSPRLGWLKLKCVVEALQAYDADADQDGASHELMASLAAAGTDSRYALAAQTVYDGVEATRDWEMVASYLLYDLSAATAPFDQRCQLTEKEEILLLEVLNASVKQNLLDAADADKPSKAKRSKARRNESTETQEMIASNLAAIIPNLLRKYGSASSTASVVLRLEHVLNLEIFQELRQDSTAYASLLDDINKQFLTHADTAVLTEASTALLHARSFEDLEEVTQGKVDELWDNTISSLKTYMSLEDWVEQVQGISATVRRIAHLASIMDCIVFFHTEKTPSVRNKKKKTPSSSETTCIFDLCLIILREPALDSEAGDVADDLLTSTMKALLLYYMWRVRDVQVRSTEPITGYPDPEQFALALINIMQSRHPTDTIRLAALGNLLDLYTLFATFRHKDAHLQHLVQPVDASAEPLLLATFTALEKNYAKKSKRKVEAPLTDSVDDAPEDDDDDDDNDLESDEDGQQNGSLTAERRQQETMLAEQRLCETTGKIVLAIVARVLDHASRDAEGGRKRPNIRDRIITNKLRLGSNFKEVLAYLDNPASKASKKKRPAAQTRKAEQARKAKSKAMIEDEEDSDDDVDVDGDAEEDDGGEEVREEEDRIVDPDDEDEEAQVNGNGENADDEDEIMGD</sequence>
<feature type="region of interest" description="Disordered" evidence="1">
    <location>
        <begin position="961"/>
        <end position="1004"/>
    </location>
</feature>
<accession>A0AA43QP20</accession>
<feature type="region of interest" description="Disordered" evidence="1">
    <location>
        <begin position="1"/>
        <end position="116"/>
    </location>
</feature>
<comment type="caution">
    <text evidence="3">The sequence shown here is derived from an EMBL/GenBank/DDBJ whole genome shotgun (WGS) entry which is preliminary data.</text>
</comment>
<evidence type="ECO:0000313" key="3">
    <source>
        <dbReference type="EMBL" id="MDI1489457.1"/>
    </source>
</evidence>
<dbReference type="GO" id="GO:0000785">
    <property type="term" value="C:chromatin"/>
    <property type="evidence" value="ECO:0007669"/>
    <property type="project" value="TreeGrafter"/>
</dbReference>
<dbReference type="Pfam" id="PF08514">
    <property type="entry name" value="STAG"/>
    <property type="match status" value="1"/>
</dbReference>
<evidence type="ECO:0000313" key="4">
    <source>
        <dbReference type="Proteomes" id="UP001161017"/>
    </source>
</evidence>
<organism evidence="3 4">
    <name type="scientific">Ramalina farinacea</name>
    <dbReference type="NCBI Taxonomy" id="258253"/>
    <lineage>
        <taxon>Eukaryota</taxon>
        <taxon>Fungi</taxon>
        <taxon>Dikarya</taxon>
        <taxon>Ascomycota</taxon>
        <taxon>Pezizomycotina</taxon>
        <taxon>Lecanoromycetes</taxon>
        <taxon>OSLEUM clade</taxon>
        <taxon>Lecanoromycetidae</taxon>
        <taxon>Lecanorales</taxon>
        <taxon>Lecanorineae</taxon>
        <taxon>Ramalinaceae</taxon>
        <taxon>Ramalina</taxon>
    </lineage>
</organism>
<dbReference type="EMBL" id="JAPUFD010000009">
    <property type="protein sequence ID" value="MDI1489457.1"/>
    <property type="molecule type" value="Genomic_DNA"/>
</dbReference>
<dbReference type="GO" id="GO:0007062">
    <property type="term" value="P:sister chromatid cohesion"/>
    <property type="evidence" value="ECO:0007669"/>
    <property type="project" value="UniProtKB-ARBA"/>
</dbReference>
<dbReference type="InterPro" id="IPR016024">
    <property type="entry name" value="ARM-type_fold"/>
</dbReference>
<dbReference type="PROSITE" id="PS51425">
    <property type="entry name" value="SCD"/>
    <property type="match status" value="1"/>
</dbReference>
<dbReference type="PANTHER" id="PTHR11199">
    <property type="entry name" value="STROMAL ANTIGEN"/>
    <property type="match status" value="1"/>
</dbReference>
<dbReference type="AlphaFoldDB" id="A0AA43QP20"/>